<name>A0A811Y8N2_NYCPR</name>
<evidence type="ECO:0000313" key="2">
    <source>
        <dbReference type="Proteomes" id="UP000645828"/>
    </source>
</evidence>
<organism evidence="1 2">
    <name type="scientific">Nyctereutes procyonoides</name>
    <name type="common">Raccoon dog</name>
    <name type="synonym">Canis procyonoides</name>
    <dbReference type="NCBI Taxonomy" id="34880"/>
    <lineage>
        <taxon>Eukaryota</taxon>
        <taxon>Metazoa</taxon>
        <taxon>Chordata</taxon>
        <taxon>Craniata</taxon>
        <taxon>Vertebrata</taxon>
        <taxon>Euteleostomi</taxon>
        <taxon>Mammalia</taxon>
        <taxon>Eutheria</taxon>
        <taxon>Laurasiatheria</taxon>
        <taxon>Carnivora</taxon>
        <taxon>Caniformia</taxon>
        <taxon>Canidae</taxon>
        <taxon>Nyctereutes</taxon>
    </lineage>
</organism>
<comment type="caution">
    <text evidence="1">The sequence shown here is derived from an EMBL/GenBank/DDBJ whole genome shotgun (WGS) entry which is preliminary data.</text>
</comment>
<keyword evidence="2" id="KW-1185">Reference proteome</keyword>
<protein>
    <submittedName>
        <fullName evidence="1">(raccoon dog) hypothetical protein</fullName>
    </submittedName>
</protein>
<accession>A0A811Y8N2</accession>
<gene>
    <name evidence="1" type="ORF">NYPRO_LOCUS6696</name>
</gene>
<proteinExistence type="predicted"/>
<dbReference type="Proteomes" id="UP000645828">
    <property type="component" value="Unassembled WGS sequence"/>
</dbReference>
<dbReference type="AlphaFoldDB" id="A0A811Y8N2"/>
<reference evidence="1" key="1">
    <citation type="submission" date="2020-12" db="EMBL/GenBank/DDBJ databases">
        <authorList>
            <consortium name="Molecular Ecology Group"/>
        </authorList>
    </citation>
    <scope>NUCLEOTIDE SEQUENCE</scope>
    <source>
        <strain evidence="1">TBG_1078</strain>
    </source>
</reference>
<sequence length="50" mass="5687">MKGNIDKLVLIKLKNLFRRICLSNCEACKGKSCRSEENIWNICNAGINKC</sequence>
<evidence type="ECO:0000313" key="1">
    <source>
        <dbReference type="EMBL" id="CAD7673901.1"/>
    </source>
</evidence>
<dbReference type="EMBL" id="CAJHUB010000672">
    <property type="protein sequence ID" value="CAD7673901.1"/>
    <property type="molecule type" value="Genomic_DNA"/>
</dbReference>